<gene>
    <name evidence="7" type="ORF">LOD99_11655</name>
</gene>
<dbReference type="InterPro" id="IPR016024">
    <property type="entry name" value="ARM-type_fold"/>
</dbReference>
<feature type="compositionally biased region" description="Gly residues" evidence="5">
    <location>
        <begin position="693"/>
        <end position="702"/>
    </location>
</feature>
<comment type="function">
    <text evidence="4">Regulates COPI-mediated retrograde protein traffic at the interface between the Golgi apparatus and the endoplasmic reticulum. Involved in the maintenance of the Golgi apparatus morphology.</text>
</comment>
<dbReference type="Gene3D" id="1.25.10.10">
    <property type="entry name" value="Leucine-rich Repeat Variant"/>
    <property type="match status" value="1"/>
</dbReference>
<evidence type="ECO:0000259" key="6">
    <source>
        <dbReference type="PROSITE" id="PS50011"/>
    </source>
</evidence>
<keyword evidence="7" id="KW-0418">Kinase</keyword>
<dbReference type="InterPro" id="IPR011009">
    <property type="entry name" value="Kinase-like_dom_sf"/>
</dbReference>
<dbReference type="InterPro" id="IPR051177">
    <property type="entry name" value="CIK-Related_Protein"/>
</dbReference>
<evidence type="ECO:0000256" key="4">
    <source>
        <dbReference type="ARBA" id="ARBA00056114"/>
    </source>
</evidence>
<comment type="caution">
    <text evidence="7">The sequence shown here is derived from an EMBL/GenBank/DDBJ whole genome shotgun (WGS) entry which is preliminary data.</text>
</comment>
<feature type="domain" description="Protein kinase" evidence="6">
    <location>
        <begin position="1"/>
        <end position="259"/>
    </location>
</feature>
<organism evidence="7 8">
    <name type="scientific">Oopsacas minuta</name>
    <dbReference type="NCBI Taxonomy" id="111878"/>
    <lineage>
        <taxon>Eukaryota</taxon>
        <taxon>Metazoa</taxon>
        <taxon>Porifera</taxon>
        <taxon>Hexactinellida</taxon>
        <taxon>Hexasterophora</taxon>
        <taxon>Lyssacinosida</taxon>
        <taxon>Leucopsacidae</taxon>
        <taxon>Oopsacas</taxon>
    </lineage>
</organism>
<accession>A0AAV7JK32</accession>
<name>A0AAV7JK32_9METZ</name>
<dbReference type="SUPFAM" id="SSF48371">
    <property type="entry name" value="ARM repeat"/>
    <property type="match status" value="1"/>
</dbReference>
<sequence length="702" mass="77731">MFSKVSSYLWGQGSTGPPGYEMMDVISDKLSLWILHSGVKKQTKEELSIFVCDLKTKSPSQIIFAKNTIQKLKTLKHPNILRYIDSSENPEFIFLITEPVLPLSIALNDSSIVNCYGIYSIAKVLAFLNEDCNSVVGDLGLKSLFVSPGLDWKLGGFEYFSKFSPELLETLPKNEVFSPPEVTNSTGRTTQHLIDAWGLGCIVWEVHNGALSRPGQLKNLGTIPSQLASLTSHLLNPRPGNRLSIRAFLERGEEPEGYFNSWYVKVNKWIEEIQILSADQRQTLYETITDKSDWLEPGFCRHKALPMLVHAFDFCAAQSLVLQPLLKIGCKVEESEYQTKIVPCLVKMFVSPDRATRISLLQTISSYVAFLTTDVVSNQIYPHLVHGFNDTSIPIREHTIQAVGVLAPKLSSALINQNLLKCLAKSQMDAQPGIRYKTNLCLGKLAPFLDKSTRSKVLCSAYTRGLKDTDTHARGACLSGLQEGTRYVTANDMANLVIPSLSPYLLDPDETFRDRITEIITHLVQTVSSLAGDPEALKQQTIDTGVGDNTWASWAIGSISGLYNKSKPVAPSSDTQTEPQIPTEIPKDEPIKLSQGPLKLATHYGAMPINNEVKEASNEADSASDYEGDGWGNDDWQSMPVDKSVTKVASGKADGWEDFEVVGKDNEIERKRKERKLRNQLAREKRGTAGKPKGMGGVKKCD</sequence>
<dbReference type="PANTHER" id="PTHR12984:SF3">
    <property type="entry name" value="N-TERMINAL KINASE-LIKE PROTEIN"/>
    <property type="match status" value="1"/>
</dbReference>
<evidence type="ECO:0000256" key="1">
    <source>
        <dbReference type="ARBA" id="ARBA00038349"/>
    </source>
</evidence>
<evidence type="ECO:0000313" key="8">
    <source>
        <dbReference type="Proteomes" id="UP001165289"/>
    </source>
</evidence>
<dbReference type="InterPro" id="IPR011989">
    <property type="entry name" value="ARM-like"/>
</dbReference>
<keyword evidence="7" id="KW-0808">Transferase</keyword>
<evidence type="ECO:0000256" key="3">
    <source>
        <dbReference type="ARBA" id="ARBA00042347"/>
    </source>
</evidence>
<feature type="region of interest" description="Disordered" evidence="5">
    <location>
        <begin position="567"/>
        <end position="591"/>
    </location>
</feature>
<dbReference type="SMART" id="SM00220">
    <property type="entry name" value="S_TKc"/>
    <property type="match status" value="1"/>
</dbReference>
<dbReference type="SUPFAM" id="SSF56112">
    <property type="entry name" value="Protein kinase-like (PK-like)"/>
    <property type="match status" value="1"/>
</dbReference>
<proteinExistence type="inferred from homology"/>
<dbReference type="PANTHER" id="PTHR12984">
    <property type="entry name" value="SCY1-RELATED S/T PROTEIN KINASE-LIKE"/>
    <property type="match status" value="1"/>
</dbReference>
<dbReference type="Pfam" id="PF00069">
    <property type="entry name" value="Pkinase"/>
    <property type="match status" value="1"/>
</dbReference>
<dbReference type="PROSITE" id="PS50011">
    <property type="entry name" value="PROTEIN_KINASE_DOM"/>
    <property type="match status" value="1"/>
</dbReference>
<dbReference type="GO" id="GO:0004672">
    <property type="term" value="F:protein kinase activity"/>
    <property type="evidence" value="ECO:0007669"/>
    <property type="project" value="InterPro"/>
</dbReference>
<keyword evidence="8" id="KW-1185">Reference proteome</keyword>
<dbReference type="Gene3D" id="1.10.510.10">
    <property type="entry name" value="Transferase(Phosphotransferase) domain 1"/>
    <property type="match status" value="1"/>
</dbReference>
<feature type="region of interest" description="Disordered" evidence="5">
    <location>
        <begin position="615"/>
        <end position="639"/>
    </location>
</feature>
<evidence type="ECO:0000313" key="7">
    <source>
        <dbReference type="EMBL" id="KAI6649288.1"/>
    </source>
</evidence>
<dbReference type="InterPro" id="IPR000719">
    <property type="entry name" value="Prot_kinase_dom"/>
</dbReference>
<dbReference type="AlphaFoldDB" id="A0AAV7JK32"/>
<dbReference type="GO" id="GO:0005524">
    <property type="term" value="F:ATP binding"/>
    <property type="evidence" value="ECO:0007669"/>
    <property type="project" value="InterPro"/>
</dbReference>
<protein>
    <recommendedName>
        <fullName evidence="2">N-terminal kinase-like protein</fullName>
    </recommendedName>
    <alternativeName>
        <fullName evidence="3">SCY1-like protein 1</fullName>
    </alternativeName>
</protein>
<comment type="similarity">
    <text evidence="1">Belongs to the protein kinase superfamily.</text>
</comment>
<evidence type="ECO:0000256" key="2">
    <source>
        <dbReference type="ARBA" id="ARBA00040972"/>
    </source>
</evidence>
<dbReference type="Proteomes" id="UP001165289">
    <property type="component" value="Unassembled WGS sequence"/>
</dbReference>
<reference evidence="7 8" key="1">
    <citation type="journal article" date="2023" name="BMC Biol.">
        <title>The compact genome of the sponge Oopsacas minuta (Hexactinellida) is lacking key metazoan core genes.</title>
        <authorList>
            <person name="Santini S."/>
            <person name="Schenkelaars Q."/>
            <person name="Jourda C."/>
            <person name="Duchesne M."/>
            <person name="Belahbib H."/>
            <person name="Rocher C."/>
            <person name="Selva M."/>
            <person name="Riesgo A."/>
            <person name="Vervoort M."/>
            <person name="Leys S.P."/>
            <person name="Kodjabachian L."/>
            <person name="Le Bivic A."/>
            <person name="Borchiellini C."/>
            <person name="Claverie J.M."/>
            <person name="Renard E."/>
        </authorList>
    </citation>
    <scope>NUCLEOTIDE SEQUENCE [LARGE SCALE GENOMIC DNA]</scope>
    <source>
        <strain evidence="7">SPO-2</strain>
    </source>
</reference>
<dbReference type="Gene3D" id="3.30.200.20">
    <property type="entry name" value="Phosphorylase Kinase, domain 1"/>
    <property type="match status" value="1"/>
</dbReference>
<dbReference type="EMBL" id="JAKMXF010000321">
    <property type="protein sequence ID" value="KAI6649288.1"/>
    <property type="molecule type" value="Genomic_DNA"/>
</dbReference>
<feature type="region of interest" description="Disordered" evidence="5">
    <location>
        <begin position="664"/>
        <end position="702"/>
    </location>
</feature>
<evidence type="ECO:0000256" key="5">
    <source>
        <dbReference type="SAM" id="MobiDB-lite"/>
    </source>
</evidence>